<sequence length="116" mass="13029">MMHTEIALLESRRSICSDMTHKGRMTAGDNPWPAPCFGTIQPTTWKDDQGLQFIVQMAKRSLEQKYQQSHDKIVIIILCSFDKQEMCKRVETAGLSIKVCTVGSVQGKKCSCTNCT</sequence>
<dbReference type="AlphaFoldDB" id="A0A8H7EBS3"/>
<dbReference type="GeneID" id="62208511"/>
<gene>
    <name evidence="1" type="ORF">GT037_010286</name>
</gene>
<keyword evidence="2" id="KW-1185">Reference proteome</keyword>
<protein>
    <submittedName>
        <fullName evidence="1">Uncharacterized protein</fullName>
    </submittedName>
</protein>
<comment type="caution">
    <text evidence="1">The sequence shown here is derived from an EMBL/GenBank/DDBJ whole genome shotgun (WGS) entry which is preliminary data.</text>
</comment>
<reference evidence="1" key="1">
    <citation type="submission" date="2020-01" db="EMBL/GenBank/DDBJ databases">
        <authorList>
            <person name="Feng Z.H.Z."/>
        </authorList>
    </citation>
    <scope>NUCLEOTIDE SEQUENCE</scope>
    <source>
        <strain evidence="1">CBS107.38</strain>
    </source>
</reference>
<evidence type="ECO:0000313" key="1">
    <source>
        <dbReference type="EMBL" id="KAF7671764.1"/>
    </source>
</evidence>
<dbReference type="RefSeq" id="XP_038782129.1">
    <property type="nucleotide sequence ID" value="XM_038935333.1"/>
</dbReference>
<proteinExistence type="predicted"/>
<reference evidence="1" key="2">
    <citation type="submission" date="2020-08" db="EMBL/GenBank/DDBJ databases">
        <title>Draft Genome Sequence of Cumin Blight Pathogen Alternaria burnsii.</title>
        <authorList>
            <person name="Feng Z."/>
        </authorList>
    </citation>
    <scope>NUCLEOTIDE SEQUENCE</scope>
    <source>
        <strain evidence="1">CBS107.38</strain>
    </source>
</reference>
<organism evidence="1 2">
    <name type="scientific">Alternaria burnsii</name>
    <dbReference type="NCBI Taxonomy" id="1187904"/>
    <lineage>
        <taxon>Eukaryota</taxon>
        <taxon>Fungi</taxon>
        <taxon>Dikarya</taxon>
        <taxon>Ascomycota</taxon>
        <taxon>Pezizomycotina</taxon>
        <taxon>Dothideomycetes</taxon>
        <taxon>Pleosporomycetidae</taxon>
        <taxon>Pleosporales</taxon>
        <taxon>Pleosporineae</taxon>
        <taxon>Pleosporaceae</taxon>
        <taxon>Alternaria</taxon>
        <taxon>Alternaria sect. Alternaria</taxon>
    </lineage>
</organism>
<name>A0A8H7EBS3_9PLEO</name>
<dbReference type="EMBL" id="JAAABM010000020">
    <property type="protein sequence ID" value="KAF7671764.1"/>
    <property type="molecule type" value="Genomic_DNA"/>
</dbReference>
<evidence type="ECO:0000313" key="2">
    <source>
        <dbReference type="Proteomes" id="UP000596902"/>
    </source>
</evidence>
<accession>A0A8H7EBS3</accession>
<dbReference type="Proteomes" id="UP000596902">
    <property type="component" value="Unassembled WGS sequence"/>
</dbReference>